<sequence length="354" mass="41434">MPEIKLPITRYYGSKRKLVGRIWNEIENLGLEFDSVLDLFGGTAIFSYYSKVKGKQVTYNDIFSFNTAIGKKLIQHNSNELTYEEAISLLEPQQGYPYQKIIQENFQNIYFTDTENRQIDIFIQNANLLENENKKLSAYYILFQSCIIKRPYNLFHRNNLSMRLNYNGGSFGNKKTWERTFEELFLRFLNELDEFTFDNGRNNLAVNFSAADCLETADLVYIDPPYFSSSRNHTTYHSKYHFLEGLANYNRILEHINHTKNNREITINKSDQFEKPSTFLTELEQLILRHNESIIVISYRNNGIPSVQSISDLLVRCRPDRQVFTLDLGLYGYALNKGNQFNNEFLIIGTNDPI</sequence>
<dbReference type="RefSeq" id="WP_188753368.1">
    <property type="nucleotide sequence ID" value="NZ_BMIK01000022.1"/>
</dbReference>
<evidence type="ECO:0000256" key="3">
    <source>
        <dbReference type="ARBA" id="ARBA00022603"/>
    </source>
</evidence>
<dbReference type="EMBL" id="BMIK01000022">
    <property type="protein sequence ID" value="GGC44793.1"/>
    <property type="molecule type" value="Genomic_DNA"/>
</dbReference>
<dbReference type="InterPro" id="IPR023095">
    <property type="entry name" value="Ade_MeTrfase_dom_2"/>
</dbReference>
<evidence type="ECO:0000256" key="1">
    <source>
        <dbReference type="ARBA" id="ARBA00006594"/>
    </source>
</evidence>
<evidence type="ECO:0000256" key="4">
    <source>
        <dbReference type="ARBA" id="ARBA00022679"/>
    </source>
</evidence>
<dbReference type="EC" id="2.1.1.72" evidence="2"/>
<comment type="catalytic activity">
    <reaction evidence="6">
        <text>a 2'-deoxyadenosine in DNA + S-adenosyl-L-methionine = an N(6)-methyl-2'-deoxyadenosine in DNA + S-adenosyl-L-homocysteine + H(+)</text>
        <dbReference type="Rhea" id="RHEA:15197"/>
        <dbReference type="Rhea" id="RHEA-COMP:12418"/>
        <dbReference type="Rhea" id="RHEA-COMP:12419"/>
        <dbReference type="ChEBI" id="CHEBI:15378"/>
        <dbReference type="ChEBI" id="CHEBI:57856"/>
        <dbReference type="ChEBI" id="CHEBI:59789"/>
        <dbReference type="ChEBI" id="CHEBI:90615"/>
        <dbReference type="ChEBI" id="CHEBI:90616"/>
        <dbReference type="EC" id="2.1.1.72"/>
    </reaction>
</comment>
<dbReference type="SUPFAM" id="SSF53335">
    <property type="entry name" value="S-adenosyl-L-methionine-dependent methyltransferases"/>
    <property type="match status" value="1"/>
</dbReference>
<dbReference type="Gene3D" id="3.40.50.150">
    <property type="entry name" value="Vaccinia Virus protein VP39"/>
    <property type="match status" value="1"/>
</dbReference>
<gene>
    <name evidence="7" type="ORF">GCM10011386_41330</name>
</gene>
<keyword evidence="8" id="KW-1185">Reference proteome</keyword>
<comment type="similarity">
    <text evidence="1">Belongs to the N(4)/N(6)-methyltransferase family.</text>
</comment>
<keyword evidence="3" id="KW-0489">Methyltransferase</keyword>
<keyword evidence="5" id="KW-0949">S-adenosyl-L-methionine</keyword>
<name>A0ABQ1MQN5_9SPHI</name>
<dbReference type="InterPro" id="IPR012327">
    <property type="entry name" value="MeTrfase_D12"/>
</dbReference>
<protein>
    <recommendedName>
        <fullName evidence="2">site-specific DNA-methyltransferase (adenine-specific)</fullName>
        <ecNumber evidence="2">2.1.1.72</ecNumber>
    </recommendedName>
</protein>
<evidence type="ECO:0000313" key="7">
    <source>
        <dbReference type="EMBL" id="GGC44793.1"/>
    </source>
</evidence>
<evidence type="ECO:0000256" key="6">
    <source>
        <dbReference type="ARBA" id="ARBA00047942"/>
    </source>
</evidence>
<comment type="caution">
    <text evidence="7">The sequence shown here is derived from an EMBL/GenBank/DDBJ whole genome shotgun (WGS) entry which is preliminary data.</text>
</comment>
<evidence type="ECO:0000256" key="2">
    <source>
        <dbReference type="ARBA" id="ARBA00011900"/>
    </source>
</evidence>
<dbReference type="InterPro" id="IPR002052">
    <property type="entry name" value="DNA_methylase_N6_adenine_CS"/>
</dbReference>
<organism evidence="7 8">
    <name type="scientific">Parapedobacter defluvii</name>
    <dbReference type="NCBI Taxonomy" id="2045106"/>
    <lineage>
        <taxon>Bacteria</taxon>
        <taxon>Pseudomonadati</taxon>
        <taxon>Bacteroidota</taxon>
        <taxon>Sphingobacteriia</taxon>
        <taxon>Sphingobacteriales</taxon>
        <taxon>Sphingobacteriaceae</taxon>
        <taxon>Parapedobacter</taxon>
    </lineage>
</organism>
<evidence type="ECO:0000256" key="5">
    <source>
        <dbReference type="ARBA" id="ARBA00022691"/>
    </source>
</evidence>
<dbReference type="PRINTS" id="PR00505">
    <property type="entry name" value="D12N6MTFRASE"/>
</dbReference>
<dbReference type="Pfam" id="PF02086">
    <property type="entry name" value="MethyltransfD12"/>
    <property type="match status" value="1"/>
</dbReference>
<dbReference type="Gene3D" id="1.10.1020.10">
    <property type="entry name" value="Adenine-specific Methyltransferase, Domain 2"/>
    <property type="match status" value="1"/>
</dbReference>
<dbReference type="PROSITE" id="PS00092">
    <property type="entry name" value="N6_MTASE"/>
    <property type="match status" value="1"/>
</dbReference>
<accession>A0ABQ1MQN5</accession>
<proteinExistence type="inferred from homology"/>
<reference evidence="8" key="1">
    <citation type="journal article" date="2019" name="Int. J. Syst. Evol. Microbiol.">
        <title>The Global Catalogue of Microorganisms (GCM) 10K type strain sequencing project: providing services to taxonomists for standard genome sequencing and annotation.</title>
        <authorList>
            <consortium name="The Broad Institute Genomics Platform"/>
            <consortium name="The Broad Institute Genome Sequencing Center for Infectious Disease"/>
            <person name="Wu L."/>
            <person name="Ma J."/>
        </authorList>
    </citation>
    <scope>NUCLEOTIDE SEQUENCE [LARGE SCALE GENOMIC DNA]</scope>
    <source>
        <strain evidence="8">CGMCC 1.15342</strain>
    </source>
</reference>
<keyword evidence="4" id="KW-0808">Transferase</keyword>
<dbReference type="InterPro" id="IPR029063">
    <property type="entry name" value="SAM-dependent_MTases_sf"/>
</dbReference>
<dbReference type="Proteomes" id="UP000597338">
    <property type="component" value="Unassembled WGS sequence"/>
</dbReference>
<evidence type="ECO:0000313" key="8">
    <source>
        <dbReference type="Proteomes" id="UP000597338"/>
    </source>
</evidence>